<dbReference type="CDD" id="cd07247">
    <property type="entry name" value="SgaA_N_like"/>
    <property type="match status" value="1"/>
</dbReference>
<dbReference type="InterPro" id="IPR029068">
    <property type="entry name" value="Glyas_Bleomycin-R_OHBP_Dase"/>
</dbReference>
<evidence type="ECO:0008006" key="3">
    <source>
        <dbReference type="Google" id="ProtNLM"/>
    </source>
</evidence>
<dbReference type="SUPFAM" id="SSF54593">
    <property type="entry name" value="Glyoxalase/Bleomycin resistance protein/Dihydroxybiphenyl dioxygenase"/>
    <property type="match status" value="1"/>
</dbReference>
<dbReference type="Gene3D" id="3.10.180.10">
    <property type="entry name" value="2,3-Dihydroxybiphenyl 1,2-Dioxygenase, domain 1"/>
    <property type="match status" value="1"/>
</dbReference>
<dbReference type="PANTHER" id="PTHR33993">
    <property type="entry name" value="GLYOXALASE-RELATED"/>
    <property type="match status" value="1"/>
</dbReference>
<dbReference type="Proteomes" id="UP001140560">
    <property type="component" value="Unassembled WGS sequence"/>
</dbReference>
<dbReference type="OrthoDB" id="447346at2759"/>
<gene>
    <name evidence="1" type="ORF">N0V83_001195</name>
</gene>
<evidence type="ECO:0000313" key="1">
    <source>
        <dbReference type="EMBL" id="KAJ4375917.1"/>
    </source>
</evidence>
<name>A0A9W8YF47_9PLEO</name>
<dbReference type="PANTHER" id="PTHR33993:SF2">
    <property type="entry name" value="VOC DOMAIN-CONTAINING PROTEIN"/>
    <property type="match status" value="1"/>
</dbReference>
<evidence type="ECO:0000313" key="2">
    <source>
        <dbReference type="Proteomes" id="UP001140560"/>
    </source>
</evidence>
<dbReference type="AlphaFoldDB" id="A0A9W8YF47"/>
<organism evidence="1 2">
    <name type="scientific">Neocucurbitaria cava</name>
    <dbReference type="NCBI Taxonomy" id="798079"/>
    <lineage>
        <taxon>Eukaryota</taxon>
        <taxon>Fungi</taxon>
        <taxon>Dikarya</taxon>
        <taxon>Ascomycota</taxon>
        <taxon>Pezizomycotina</taxon>
        <taxon>Dothideomycetes</taxon>
        <taxon>Pleosporomycetidae</taxon>
        <taxon>Pleosporales</taxon>
        <taxon>Pleosporineae</taxon>
        <taxon>Cucurbitariaceae</taxon>
        <taxon>Neocucurbitaria</taxon>
    </lineage>
</organism>
<protein>
    <recommendedName>
        <fullName evidence="3">VOC domain-containing protein</fullName>
    </recommendedName>
</protein>
<keyword evidence="2" id="KW-1185">Reference proteome</keyword>
<reference evidence="1" key="1">
    <citation type="submission" date="2022-10" db="EMBL/GenBank/DDBJ databases">
        <title>Tapping the CABI collections for fungal endophytes: first genome assemblies for Collariella, Neodidymelliopsis, Ascochyta clinopodiicola, Didymella pomorum, Didymosphaeria variabile, Neocosmospora piperis and Neocucurbitaria cava.</title>
        <authorList>
            <person name="Hill R."/>
        </authorList>
    </citation>
    <scope>NUCLEOTIDE SEQUENCE</scope>
    <source>
        <strain evidence="1">IMI 356814</strain>
    </source>
</reference>
<dbReference type="EMBL" id="JAPEUY010000002">
    <property type="protein sequence ID" value="KAJ4375917.1"/>
    <property type="molecule type" value="Genomic_DNA"/>
</dbReference>
<dbReference type="InterPro" id="IPR052164">
    <property type="entry name" value="Anthracycline_SecMetBiosynth"/>
</dbReference>
<sequence>MSTNPKPAAPPMPPTGAPYWINIMAIDPQKLKVCMGPYFEYHQLLTLRKEFYSTLFPAWQFQPAEAGMEGMVQFAFEQPSGLSGGIVKLPDGCVKPSEQPMGIGTIVYYSVESTDEITENIVKLGGVKVMDKMGHKDRGWFANFKDPEGNRFGTYEPNKVAMDKQE</sequence>
<comment type="caution">
    <text evidence="1">The sequence shown here is derived from an EMBL/GenBank/DDBJ whole genome shotgun (WGS) entry which is preliminary data.</text>
</comment>
<proteinExistence type="predicted"/>
<accession>A0A9W8YF47</accession>